<protein>
    <submittedName>
        <fullName evidence="1">Uncharacterized protein</fullName>
    </submittedName>
</protein>
<evidence type="ECO:0000313" key="1">
    <source>
        <dbReference type="EMBL" id="RQT22065.1"/>
    </source>
</evidence>
<organism evidence="1 2">
    <name type="scientific">Burkholderia contaminans</name>
    <dbReference type="NCBI Taxonomy" id="488447"/>
    <lineage>
        <taxon>Bacteria</taxon>
        <taxon>Pseudomonadati</taxon>
        <taxon>Pseudomonadota</taxon>
        <taxon>Betaproteobacteria</taxon>
        <taxon>Burkholderiales</taxon>
        <taxon>Burkholderiaceae</taxon>
        <taxon>Burkholderia</taxon>
        <taxon>Burkholderia cepacia complex</taxon>
    </lineage>
</organism>
<reference evidence="1 2" key="1">
    <citation type="submission" date="2018-08" db="EMBL/GenBank/DDBJ databases">
        <title>Comparative analysis of Burkholderia isolates from Puerto Rico.</title>
        <authorList>
            <person name="Hall C."/>
            <person name="Sahl J."/>
            <person name="Wagner D."/>
        </authorList>
    </citation>
    <scope>NUCLEOTIDE SEQUENCE [LARGE SCALE GENOMIC DNA]</scope>
    <source>
        <strain evidence="1 2">Bp9001</strain>
    </source>
</reference>
<name>A0A3N8QEI3_9BURK</name>
<dbReference type="AlphaFoldDB" id="A0A3N8QEI3"/>
<proteinExistence type="predicted"/>
<gene>
    <name evidence="1" type="ORF">DF037_28530</name>
</gene>
<comment type="caution">
    <text evidence="1">The sequence shown here is derived from an EMBL/GenBank/DDBJ whole genome shotgun (WGS) entry which is preliminary data.</text>
</comment>
<dbReference type="EMBL" id="QTQX01000022">
    <property type="protein sequence ID" value="RQT22065.1"/>
    <property type="molecule type" value="Genomic_DNA"/>
</dbReference>
<accession>A0A3N8QEI3</accession>
<sequence length="88" mass="9614">MTTCNDDVEVDGITEGFFALVRPEGAAPFVAVHHGDDGELAFTLPTINWTAWQINVAISVFEKAHARGERYGTASAQRVIREALGIFH</sequence>
<dbReference type="Proteomes" id="UP000269271">
    <property type="component" value="Unassembled WGS sequence"/>
</dbReference>
<evidence type="ECO:0000313" key="2">
    <source>
        <dbReference type="Proteomes" id="UP000269271"/>
    </source>
</evidence>